<evidence type="ECO:0000259" key="11">
    <source>
        <dbReference type="PROSITE" id="PS50853"/>
    </source>
</evidence>
<evidence type="ECO:0000313" key="13">
    <source>
        <dbReference type="RefSeq" id="XP_030647561.1"/>
    </source>
</evidence>
<keyword evidence="12" id="KW-1185">Reference proteome</keyword>
<keyword evidence="7" id="KW-0472">Membrane</keyword>
<feature type="region of interest" description="Disordered" evidence="10">
    <location>
        <begin position="784"/>
        <end position="803"/>
    </location>
</feature>
<evidence type="ECO:0000256" key="5">
    <source>
        <dbReference type="ARBA" id="ARBA00022737"/>
    </source>
</evidence>
<keyword evidence="6" id="KW-1133">Transmembrane helix</keyword>
<dbReference type="AlphaFoldDB" id="A0A6J2WTI9"/>
<accession>A0A6J2WTI9</accession>
<organism evidence="12 13">
    <name type="scientific">Chanos chanos</name>
    <name type="common">Milkfish</name>
    <name type="synonym">Mugil chanos</name>
    <dbReference type="NCBI Taxonomy" id="29144"/>
    <lineage>
        <taxon>Eukaryota</taxon>
        <taxon>Metazoa</taxon>
        <taxon>Chordata</taxon>
        <taxon>Craniata</taxon>
        <taxon>Vertebrata</taxon>
        <taxon>Euteleostomi</taxon>
        <taxon>Actinopterygii</taxon>
        <taxon>Neopterygii</taxon>
        <taxon>Teleostei</taxon>
        <taxon>Ostariophysi</taxon>
        <taxon>Gonorynchiformes</taxon>
        <taxon>Chanidae</taxon>
        <taxon>Chanos</taxon>
    </lineage>
</organism>
<dbReference type="RefSeq" id="XP_030647561.1">
    <property type="nucleotide sequence ID" value="XM_030791701.1"/>
</dbReference>
<dbReference type="PANTHER" id="PTHR48423:SF1">
    <property type="entry name" value="INTERLEUKIN-27 RECEPTOR SUBUNIT ALPHA"/>
    <property type="match status" value="1"/>
</dbReference>
<feature type="domain" description="Fibronectin type-III" evidence="11">
    <location>
        <begin position="582"/>
        <end position="685"/>
    </location>
</feature>
<gene>
    <name evidence="13" type="primary">osmr</name>
</gene>
<reference evidence="13" key="1">
    <citation type="submission" date="2025-08" db="UniProtKB">
        <authorList>
            <consortium name="RefSeq"/>
        </authorList>
    </citation>
    <scope>IDENTIFICATION</scope>
</reference>
<keyword evidence="5" id="KW-0677">Repeat</keyword>
<dbReference type="CTD" id="9180"/>
<evidence type="ECO:0000256" key="10">
    <source>
        <dbReference type="SAM" id="MobiDB-lite"/>
    </source>
</evidence>
<keyword evidence="3" id="KW-0812">Transmembrane</keyword>
<evidence type="ECO:0000256" key="6">
    <source>
        <dbReference type="ARBA" id="ARBA00022989"/>
    </source>
</evidence>
<dbReference type="InParanoid" id="A0A6J2WTI9"/>
<keyword evidence="9" id="KW-0325">Glycoprotein</keyword>
<evidence type="ECO:0000256" key="2">
    <source>
        <dbReference type="ARBA" id="ARBA00008921"/>
    </source>
</evidence>
<dbReference type="InterPro" id="IPR052672">
    <property type="entry name" value="Type1_Cytokine_Rcpt_Type2"/>
</dbReference>
<evidence type="ECO:0000256" key="9">
    <source>
        <dbReference type="ARBA" id="ARBA00023180"/>
    </source>
</evidence>
<proteinExistence type="inferred from homology"/>
<keyword evidence="8 13" id="KW-0675">Receptor</keyword>
<name>A0A6J2WTI9_CHACN</name>
<evidence type="ECO:0000256" key="7">
    <source>
        <dbReference type="ARBA" id="ARBA00023136"/>
    </source>
</evidence>
<dbReference type="OrthoDB" id="6382334at2759"/>
<dbReference type="Pfam" id="PF21177">
    <property type="entry name" value="LIF-R_Ig-like"/>
    <property type="match status" value="1"/>
</dbReference>
<protein>
    <submittedName>
        <fullName evidence="13">Leukemia inhibitory factor receptor</fullName>
    </submittedName>
</protein>
<evidence type="ECO:0000256" key="1">
    <source>
        <dbReference type="ARBA" id="ARBA00004479"/>
    </source>
</evidence>
<dbReference type="Proteomes" id="UP000504632">
    <property type="component" value="Chromosome 14"/>
</dbReference>
<dbReference type="GO" id="GO:0005886">
    <property type="term" value="C:plasma membrane"/>
    <property type="evidence" value="ECO:0007669"/>
    <property type="project" value="UniProtKB-ARBA"/>
</dbReference>
<sequence>MSQFTVNGIALGCDVAGPVIEQLRPVNMWRLEVQWSDGCIQEDVDATYEIQVGRTETFDNILQTNISIKSDKKASIPYSWIWTSQLPLQCADHSVRLRRIINASFSSEWTPWKTNFGDQNQDGKNTKMFPKDQILREGASVLFCCVPRRGTEITKITFNNSLYPVISVGEHVRAINVTNLNASRALGVNFGCRDSKGYERVALNYVTFPPQKLQNVSCETVDMRTVTCSWRPGRPPNLSGSNKRNYALHVENMGTVECKETLCSFPVVLNRTEYVVRVTERNSLGQESVTLTFDIADTVFPEAQHVSVSPAATQATVSWMLDGSFSGLQLVCQIQTDPGRKVVELKVEGAVREHSVTVLELLPSFSFSTRVRCAVQGKDWGKWSDDVHFCTYPPVTLAVWRTIQVDALGRDVTVLWSTASCDSHSHIKLYEVCLERSGTTVCRNVTKTREDFRVGSEPCRVVVRAVLGTGQSVSSYISIPPVHSDGVVLKKRIVGSAIEGFLLSWKEDGSALCGYTVEWCMMGSAVPCSLQWRTVPTGHNSIALEAEEFEKGRRYSFNIFSCRKEGHTLTETHTGYTQELKPTLIPQISPSLSVTMSSVTLEWSYDEDDPRHPGFISGYQITVHNQDPWSTSHYSRNVSVNDPRVKQVTVSDLQPQTLYTFSLAAQTSAGSGPETRRQITTLPNCESEQMDQRSGVRIKASAKIQAVRVEECPYCDVEVVNATLVLEKMSLMHQTEPGLQVISSHPGYCPQTPSAMLDEPTNLDVMSITNRSYVPMGVYSSAQEEALNRENTAQEEAQSEENLPLHPSDYVTTVAILKL</sequence>
<dbReference type="InterPro" id="IPR013783">
    <property type="entry name" value="Ig-like_fold"/>
</dbReference>
<dbReference type="Gene3D" id="2.60.40.10">
    <property type="entry name" value="Immunoglobulins"/>
    <property type="match status" value="6"/>
</dbReference>
<keyword evidence="4" id="KW-0732">Signal</keyword>
<dbReference type="InterPro" id="IPR003961">
    <property type="entry name" value="FN3_dom"/>
</dbReference>
<dbReference type="GeneID" id="115827790"/>
<evidence type="ECO:0000313" key="12">
    <source>
        <dbReference type="Proteomes" id="UP000504632"/>
    </source>
</evidence>
<dbReference type="InterPro" id="IPR040817">
    <property type="entry name" value="LIFR_D2"/>
</dbReference>
<dbReference type="CDD" id="cd00063">
    <property type="entry name" value="FN3"/>
    <property type="match status" value="1"/>
</dbReference>
<comment type="similarity">
    <text evidence="2">Belongs to the type I cytokine receptor family. Type 2 subfamily.</text>
</comment>
<dbReference type="PROSITE" id="PS50853">
    <property type="entry name" value="FN3"/>
    <property type="match status" value="3"/>
</dbReference>
<evidence type="ECO:0000256" key="4">
    <source>
        <dbReference type="ARBA" id="ARBA00022729"/>
    </source>
</evidence>
<feature type="domain" description="Fibronectin type-III" evidence="11">
    <location>
        <begin position="209"/>
        <end position="298"/>
    </location>
</feature>
<dbReference type="InterPro" id="IPR048497">
    <property type="entry name" value="LIF-R-like_Ig-like"/>
</dbReference>
<dbReference type="InterPro" id="IPR036116">
    <property type="entry name" value="FN3_sf"/>
</dbReference>
<evidence type="ECO:0000256" key="8">
    <source>
        <dbReference type="ARBA" id="ARBA00023170"/>
    </source>
</evidence>
<dbReference type="Pfam" id="PF17971">
    <property type="entry name" value="LIFR_D2"/>
    <property type="match status" value="1"/>
</dbReference>
<evidence type="ECO:0000256" key="3">
    <source>
        <dbReference type="ARBA" id="ARBA00022692"/>
    </source>
</evidence>
<dbReference type="PANTHER" id="PTHR48423">
    <property type="entry name" value="INTERLEUKIN-27 RECEPTOR SUBUNIT ALPHA"/>
    <property type="match status" value="1"/>
</dbReference>
<comment type="subcellular location">
    <subcellularLocation>
        <location evidence="1">Membrane</location>
        <topology evidence="1">Single-pass type I membrane protein</topology>
    </subcellularLocation>
</comment>
<feature type="domain" description="Fibronectin type-III" evidence="11">
    <location>
        <begin position="300"/>
        <end position="394"/>
    </location>
</feature>
<dbReference type="Pfam" id="PF00041">
    <property type="entry name" value="fn3"/>
    <property type="match status" value="1"/>
</dbReference>
<dbReference type="SUPFAM" id="SSF49265">
    <property type="entry name" value="Fibronectin type III"/>
    <property type="match status" value="3"/>
</dbReference>
<dbReference type="SMART" id="SM00060">
    <property type="entry name" value="FN3"/>
    <property type="match status" value="2"/>
</dbReference>
<dbReference type="Pfam" id="PF25552">
    <property type="entry name" value="LIFR_D4"/>
    <property type="match status" value="1"/>
</dbReference>